<evidence type="ECO:0000313" key="2">
    <source>
        <dbReference type="EMBL" id="KAK0971111.1"/>
    </source>
</evidence>
<keyword evidence="3" id="KW-1185">Reference proteome</keyword>
<gene>
    <name evidence="2" type="ORF">LTR91_015660</name>
</gene>
<feature type="region of interest" description="Disordered" evidence="1">
    <location>
        <begin position="550"/>
        <end position="596"/>
    </location>
</feature>
<feature type="compositionally biased region" description="Polar residues" evidence="1">
    <location>
        <begin position="333"/>
        <end position="342"/>
    </location>
</feature>
<feature type="compositionally biased region" description="Polar residues" evidence="1">
    <location>
        <begin position="488"/>
        <end position="507"/>
    </location>
</feature>
<feature type="region of interest" description="Disordered" evidence="1">
    <location>
        <begin position="211"/>
        <end position="294"/>
    </location>
</feature>
<comment type="caution">
    <text evidence="2">The sequence shown here is derived from an EMBL/GenBank/DDBJ whole genome shotgun (WGS) entry which is preliminary data.</text>
</comment>
<feature type="region of interest" description="Disordered" evidence="1">
    <location>
        <begin position="142"/>
        <end position="187"/>
    </location>
</feature>
<feature type="compositionally biased region" description="Basic and acidic residues" evidence="1">
    <location>
        <begin position="144"/>
        <end position="153"/>
    </location>
</feature>
<organism evidence="2 3">
    <name type="scientific">Friedmanniomyces endolithicus</name>
    <dbReference type="NCBI Taxonomy" id="329885"/>
    <lineage>
        <taxon>Eukaryota</taxon>
        <taxon>Fungi</taxon>
        <taxon>Dikarya</taxon>
        <taxon>Ascomycota</taxon>
        <taxon>Pezizomycotina</taxon>
        <taxon>Dothideomycetes</taxon>
        <taxon>Dothideomycetidae</taxon>
        <taxon>Mycosphaerellales</taxon>
        <taxon>Teratosphaeriaceae</taxon>
        <taxon>Friedmanniomyces</taxon>
    </lineage>
</organism>
<evidence type="ECO:0000313" key="3">
    <source>
        <dbReference type="Proteomes" id="UP001175353"/>
    </source>
</evidence>
<accession>A0AAN6KA10</accession>
<feature type="compositionally biased region" description="Polar residues" evidence="1">
    <location>
        <begin position="216"/>
        <end position="228"/>
    </location>
</feature>
<feature type="region of interest" description="Disordered" evidence="1">
    <location>
        <begin position="642"/>
        <end position="693"/>
    </location>
</feature>
<feature type="region of interest" description="Disordered" evidence="1">
    <location>
        <begin position="333"/>
        <end position="384"/>
    </location>
</feature>
<protein>
    <submittedName>
        <fullName evidence="2">Uncharacterized protein</fullName>
    </submittedName>
</protein>
<feature type="compositionally biased region" description="Low complexity" evidence="1">
    <location>
        <begin position="559"/>
        <end position="568"/>
    </location>
</feature>
<evidence type="ECO:0000256" key="1">
    <source>
        <dbReference type="SAM" id="MobiDB-lite"/>
    </source>
</evidence>
<reference evidence="2" key="1">
    <citation type="submission" date="2023-06" db="EMBL/GenBank/DDBJ databases">
        <title>Black Yeasts Isolated from many extreme environments.</title>
        <authorList>
            <person name="Coleine C."/>
            <person name="Stajich J.E."/>
            <person name="Selbmann L."/>
        </authorList>
    </citation>
    <scope>NUCLEOTIDE SEQUENCE</scope>
    <source>
        <strain evidence="2">CCFEE 5200</strain>
    </source>
</reference>
<dbReference type="Proteomes" id="UP001175353">
    <property type="component" value="Unassembled WGS sequence"/>
</dbReference>
<feature type="region of interest" description="Disordered" evidence="1">
    <location>
        <begin position="484"/>
        <end position="507"/>
    </location>
</feature>
<dbReference type="AlphaFoldDB" id="A0AAN6KA10"/>
<sequence>MASDLGSAIDDSFEPNFFPASVAPSHGLSAYNGPRSGHWSVSSSIGSAIDDRCPTIWGANTGPGATGPSGATAVKPIEASLLKRIGRAAVAERAAAEVERGRRSVYEADNESQASVKYEAKKAKESAPKGFFVPKVKGALNVKTKNEDRKEAEVQATKANPPKRQPSKPRSPSPEPSLRSASLRFTAPSADDKKFRVVRITDTDGQEAFLLLPNLPQGSKPPTQVSEISQEKSVKWASDPEKHSKSKPEPAPPSRNKVAEMAAEALMSGALPSSKKHQTPKHKPPAQVTPAYSAEGSVRNSDFGFGGLFEESSKAPSTIVSMKSLSEAVRSISQNSKNTVATSHRESVGAANEQTHSKRAPDRNFQAVNKDRPDAKTPSSGGFRVVGEGWVQAATSVNEPKQSRSKLRAPSVDYDFAARSKKASPYSDSEYTTPKVKVASVAQSQASSSARARTNNVDGEYNWHRKLPDTTVFAGKGWISPHPLSRAASPSTSPPQSHISLPYSTPNGRDVSYDEWRAIQDGQMGHSKRFSREESAISSSGFAIAASFARGGSERRAGRGSAAGSQGFREGGWEVEQGAQHAGRRSAAPRAQKAGGGNAAYGYGDSGGVAAGGGPAYRRGLERIVSEARGGRAANAQAGHLTMPWDGVESGGRGGVDQSGGFNRSFAHRYEAGTPARDGQRGADQANFDPKNW</sequence>
<name>A0AAN6KA10_9PEZI</name>
<feature type="compositionally biased region" description="Basic and acidic residues" evidence="1">
    <location>
        <begin position="229"/>
        <end position="248"/>
    </location>
</feature>
<dbReference type="EMBL" id="JAUJLE010000180">
    <property type="protein sequence ID" value="KAK0971111.1"/>
    <property type="molecule type" value="Genomic_DNA"/>
</dbReference>
<proteinExistence type="predicted"/>
<feature type="compositionally biased region" description="Basic residues" evidence="1">
    <location>
        <begin position="274"/>
        <end position="284"/>
    </location>
</feature>
<feature type="compositionally biased region" description="Gly residues" evidence="1">
    <location>
        <begin position="649"/>
        <end position="658"/>
    </location>
</feature>